<comment type="similarity">
    <text evidence="2">Belongs to the major facilitator superfamily.</text>
</comment>
<keyword evidence="5 7" id="KW-1133">Transmembrane helix</keyword>
<name>A0A9D2MS08_9FIRM</name>
<organism evidence="8 9">
    <name type="scientific">Candidatus Eisenbergiella merdigallinarum</name>
    <dbReference type="NCBI Taxonomy" id="2838552"/>
    <lineage>
        <taxon>Bacteria</taxon>
        <taxon>Bacillati</taxon>
        <taxon>Bacillota</taxon>
        <taxon>Clostridia</taxon>
        <taxon>Lachnospirales</taxon>
        <taxon>Lachnospiraceae</taxon>
        <taxon>Eisenbergiella</taxon>
    </lineage>
</organism>
<protein>
    <submittedName>
        <fullName evidence="8">MFS transporter</fullName>
    </submittedName>
</protein>
<keyword evidence="4 7" id="KW-0812">Transmembrane</keyword>
<feature type="transmembrane region" description="Helical" evidence="7">
    <location>
        <begin position="47"/>
        <end position="65"/>
    </location>
</feature>
<feature type="transmembrane region" description="Helical" evidence="7">
    <location>
        <begin position="282"/>
        <end position="299"/>
    </location>
</feature>
<sequence>MRRRIGQNFGCTVAASYVGYITQAIVNNFAPLLFLTFVSDFGVTFDRLAFLINMNFGVQLLVDLVSARYVDRIGYRACIVTAHVMSAMGLVGMAVLPDLLWDPYAGLLAAAAVYAVGGGLIEVLISPIVEACPTKNKEAVMSLLHSFYCWGQVGVVLLSTLFFSLAGIQNWRILAYLWAVLPACNAVFFLFVPIRGLVEDGDGMPVGDLVGQKLFWLFALLMVCAGASELGMSQWVSAFAESGLKVSKTVGDLAGPCAFAVFMGSARALYARFADRISLKKCMALCAALCAASYLLASLSPNPLLALFGCALCGLSVGIMWPGTFSMAAKAIPRGGTAMFAFLALFGDVGCNIGPGLVGLVSAAEGGELKRGLLSATLYPAILLAGLLAGRGALRRQRAVRKTHVD</sequence>
<evidence type="ECO:0000256" key="7">
    <source>
        <dbReference type="SAM" id="Phobius"/>
    </source>
</evidence>
<feature type="transmembrane region" description="Helical" evidence="7">
    <location>
        <begin position="214"/>
        <end position="233"/>
    </location>
</feature>
<gene>
    <name evidence="8" type="ORF">H9763_05460</name>
</gene>
<accession>A0A9D2MS08</accession>
<dbReference type="GO" id="GO:0005886">
    <property type="term" value="C:plasma membrane"/>
    <property type="evidence" value="ECO:0007669"/>
    <property type="project" value="UniProtKB-SubCell"/>
</dbReference>
<keyword evidence="3" id="KW-0813">Transport</keyword>
<evidence type="ECO:0000256" key="4">
    <source>
        <dbReference type="ARBA" id="ARBA00022692"/>
    </source>
</evidence>
<feature type="transmembrane region" description="Helical" evidence="7">
    <location>
        <begin position="103"/>
        <end position="126"/>
    </location>
</feature>
<proteinExistence type="inferred from homology"/>
<feature type="transmembrane region" description="Helical" evidence="7">
    <location>
        <begin position="376"/>
        <end position="394"/>
    </location>
</feature>
<feature type="transmembrane region" description="Helical" evidence="7">
    <location>
        <begin position="147"/>
        <end position="167"/>
    </location>
</feature>
<dbReference type="GO" id="GO:0022857">
    <property type="term" value="F:transmembrane transporter activity"/>
    <property type="evidence" value="ECO:0007669"/>
    <property type="project" value="InterPro"/>
</dbReference>
<feature type="transmembrane region" description="Helical" evidence="7">
    <location>
        <begin position="340"/>
        <end position="364"/>
    </location>
</feature>
<dbReference type="Proteomes" id="UP000886883">
    <property type="component" value="Unassembled WGS sequence"/>
</dbReference>
<feature type="transmembrane region" description="Helical" evidence="7">
    <location>
        <begin position="305"/>
        <end position="328"/>
    </location>
</feature>
<dbReference type="PANTHER" id="PTHR23514:SF3">
    <property type="entry name" value="BYPASS OF STOP CODON PROTEIN 6"/>
    <property type="match status" value="1"/>
</dbReference>
<comment type="subcellular location">
    <subcellularLocation>
        <location evidence="1">Cell membrane</location>
        <topology evidence="1">Multi-pass membrane protein</topology>
    </subcellularLocation>
</comment>
<evidence type="ECO:0000313" key="9">
    <source>
        <dbReference type="Proteomes" id="UP000886883"/>
    </source>
</evidence>
<evidence type="ECO:0000256" key="1">
    <source>
        <dbReference type="ARBA" id="ARBA00004651"/>
    </source>
</evidence>
<feature type="transmembrane region" description="Helical" evidence="7">
    <location>
        <begin position="253"/>
        <end position="270"/>
    </location>
</feature>
<evidence type="ECO:0000256" key="6">
    <source>
        <dbReference type="ARBA" id="ARBA00023136"/>
    </source>
</evidence>
<comment type="caution">
    <text evidence="8">The sequence shown here is derived from an EMBL/GenBank/DDBJ whole genome shotgun (WGS) entry which is preliminary data.</text>
</comment>
<feature type="transmembrane region" description="Helical" evidence="7">
    <location>
        <begin position="173"/>
        <end position="194"/>
    </location>
</feature>
<feature type="transmembrane region" description="Helical" evidence="7">
    <location>
        <begin position="77"/>
        <end position="97"/>
    </location>
</feature>
<reference evidence="8" key="2">
    <citation type="submission" date="2021-04" db="EMBL/GenBank/DDBJ databases">
        <authorList>
            <person name="Gilroy R."/>
        </authorList>
    </citation>
    <scope>NUCLEOTIDE SEQUENCE</scope>
    <source>
        <strain evidence="8">USAMLcec3-2134</strain>
    </source>
</reference>
<evidence type="ECO:0000256" key="5">
    <source>
        <dbReference type="ARBA" id="ARBA00022989"/>
    </source>
</evidence>
<dbReference type="InterPro" id="IPR011701">
    <property type="entry name" value="MFS"/>
</dbReference>
<evidence type="ECO:0000256" key="2">
    <source>
        <dbReference type="ARBA" id="ARBA00008335"/>
    </source>
</evidence>
<reference evidence="8" key="1">
    <citation type="journal article" date="2021" name="PeerJ">
        <title>Extensive microbial diversity within the chicken gut microbiome revealed by metagenomics and culture.</title>
        <authorList>
            <person name="Gilroy R."/>
            <person name="Ravi A."/>
            <person name="Getino M."/>
            <person name="Pursley I."/>
            <person name="Horton D.L."/>
            <person name="Alikhan N.F."/>
            <person name="Baker D."/>
            <person name="Gharbi K."/>
            <person name="Hall N."/>
            <person name="Watson M."/>
            <person name="Adriaenssens E.M."/>
            <person name="Foster-Nyarko E."/>
            <person name="Jarju S."/>
            <person name="Secka A."/>
            <person name="Antonio M."/>
            <person name="Oren A."/>
            <person name="Chaudhuri R.R."/>
            <person name="La Ragione R."/>
            <person name="Hildebrand F."/>
            <person name="Pallen M.J."/>
        </authorList>
    </citation>
    <scope>NUCLEOTIDE SEQUENCE</scope>
    <source>
        <strain evidence="8">USAMLcec3-2134</strain>
    </source>
</reference>
<evidence type="ECO:0000256" key="3">
    <source>
        <dbReference type="ARBA" id="ARBA00022448"/>
    </source>
</evidence>
<dbReference type="EMBL" id="DWXE01000018">
    <property type="protein sequence ID" value="HJB90901.1"/>
    <property type="molecule type" value="Genomic_DNA"/>
</dbReference>
<dbReference type="PANTHER" id="PTHR23514">
    <property type="entry name" value="BYPASS OF STOP CODON PROTEIN 6"/>
    <property type="match status" value="1"/>
</dbReference>
<feature type="transmembrane region" description="Helical" evidence="7">
    <location>
        <begin position="12"/>
        <end position="35"/>
    </location>
</feature>
<dbReference type="InterPro" id="IPR036259">
    <property type="entry name" value="MFS_trans_sf"/>
</dbReference>
<dbReference type="SUPFAM" id="SSF103473">
    <property type="entry name" value="MFS general substrate transporter"/>
    <property type="match status" value="1"/>
</dbReference>
<dbReference type="InterPro" id="IPR051788">
    <property type="entry name" value="MFS_Transporter"/>
</dbReference>
<evidence type="ECO:0000313" key="8">
    <source>
        <dbReference type="EMBL" id="HJB90901.1"/>
    </source>
</evidence>
<dbReference type="AlphaFoldDB" id="A0A9D2MS08"/>
<keyword evidence="6 7" id="KW-0472">Membrane</keyword>
<dbReference type="Gene3D" id="1.20.1250.20">
    <property type="entry name" value="MFS general substrate transporter like domains"/>
    <property type="match status" value="2"/>
</dbReference>
<dbReference type="Pfam" id="PF07690">
    <property type="entry name" value="MFS_1"/>
    <property type="match status" value="1"/>
</dbReference>